<proteinExistence type="inferred from homology"/>
<reference evidence="3 4" key="1">
    <citation type="journal article" date="2024" name="Nat. Commun.">
        <title>Phylogenomics reveals the evolutionary origins of lichenization in chlorophyte algae.</title>
        <authorList>
            <person name="Puginier C."/>
            <person name="Libourel C."/>
            <person name="Otte J."/>
            <person name="Skaloud P."/>
            <person name="Haon M."/>
            <person name="Grisel S."/>
            <person name="Petersen M."/>
            <person name="Berrin J.G."/>
            <person name="Delaux P.M."/>
            <person name="Dal Grande F."/>
            <person name="Keller J."/>
        </authorList>
    </citation>
    <scope>NUCLEOTIDE SEQUENCE [LARGE SCALE GENOMIC DNA]</scope>
    <source>
        <strain evidence="3 4">SAG 2523</strain>
    </source>
</reference>
<dbReference type="PANTHER" id="PTHR33558">
    <property type="entry name" value="GLUTAREDOXIN-LIKE PROTEIN C5ORF63 HOMOLOG"/>
    <property type="match status" value="1"/>
</dbReference>
<comment type="similarity">
    <text evidence="1">Belongs to the glutaredoxin family.</text>
</comment>
<feature type="region of interest" description="Disordered" evidence="2">
    <location>
        <begin position="1"/>
        <end position="31"/>
    </location>
</feature>
<keyword evidence="4" id="KW-1185">Reference proteome</keyword>
<keyword evidence="1" id="KW-0813">Transport</keyword>
<comment type="caution">
    <text evidence="3">The sequence shown here is derived from an EMBL/GenBank/DDBJ whole genome shotgun (WGS) entry which is preliminary data.</text>
</comment>
<gene>
    <name evidence="3" type="ORF">WJX84_002652</name>
</gene>
<evidence type="ECO:0000256" key="1">
    <source>
        <dbReference type="RuleBase" id="RU363082"/>
    </source>
</evidence>
<evidence type="ECO:0000256" key="2">
    <source>
        <dbReference type="SAM" id="MobiDB-lite"/>
    </source>
</evidence>
<accession>A0AAW1SVB9</accession>
<dbReference type="AlphaFoldDB" id="A0AAW1SVB9"/>
<keyword evidence="1" id="KW-0249">Electron transport</keyword>
<organism evidence="3 4">
    <name type="scientific">Apatococcus fuscideae</name>
    <dbReference type="NCBI Taxonomy" id="2026836"/>
    <lineage>
        <taxon>Eukaryota</taxon>
        <taxon>Viridiplantae</taxon>
        <taxon>Chlorophyta</taxon>
        <taxon>core chlorophytes</taxon>
        <taxon>Trebouxiophyceae</taxon>
        <taxon>Chlorellales</taxon>
        <taxon>Chlorellaceae</taxon>
        <taxon>Apatococcus</taxon>
    </lineage>
</organism>
<dbReference type="Pfam" id="PF05768">
    <property type="entry name" value="Glrx-like"/>
    <property type="match status" value="1"/>
</dbReference>
<dbReference type="InterPro" id="IPR036249">
    <property type="entry name" value="Thioredoxin-like_sf"/>
</dbReference>
<protein>
    <recommendedName>
        <fullName evidence="1">Glutaredoxin-like protein</fullName>
    </recommendedName>
</protein>
<name>A0AAW1SVB9_9CHLO</name>
<dbReference type="Gene3D" id="3.40.30.10">
    <property type="entry name" value="Glutaredoxin"/>
    <property type="match status" value="1"/>
</dbReference>
<evidence type="ECO:0000313" key="3">
    <source>
        <dbReference type="EMBL" id="KAK9858418.1"/>
    </source>
</evidence>
<dbReference type="EMBL" id="JALJOV010000927">
    <property type="protein sequence ID" value="KAK9858418.1"/>
    <property type="molecule type" value="Genomic_DNA"/>
</dbReference>
<dbReference type="InterPro" id="IPR052565">
    <property type="entry name" value="Glutaredoxin-like_YDR286C"/>
</dbReference>
<dbReference type="Proteomes" id="UP001485043">
    <property type="component" value="Unassembled WGS sequence"/>
</dbReference>
<evidence type="ECO:0000313" key="4">
    <source>
        <dbReference type="Proteomes" id="UP001485043"/>
    </source>
</evidence>
<dbReference type="PANTHER" id="PTHR33558:SF1">
    <property type="entry name" value="GLUTAREDOXIN-LIKE PROTEIN C5ORF63 HOMOLOG"/>
    <property type="match status" value="1"/>
</dbReference>
<sequence length="151" mass="17003">MQGSGLDKNPLHLASGYSGPKAKQPARRRRVLSQRPEAQLRLCLYSKPGCHLCEGLEAKVKAVLERAEFLPSKLSGAQLEVRDITTQSEWLAAYEYSIPVLTRIEDGSSQEKKIPRSSPKTTVERLARHIEDFFRSPYTRRQPSQMPLIAA</sequence>
<dbReference type="InterPro" id="IPR008554">
    <property type="entry name" value="Glutaredoxin-like"/>
</dbReference>
<dbReference type="SUPFAM" id="SSF52833">
    <property type="entry name" value="Thioredoxin-like"/>
    <property type="match status" value="1"/>
</dbReference>